<dbReference type="InterPro" id="IPR000182">
    <property type="entry name" value="GNAT_dom"/>
</dbReference>
<evidence type="ECO:0000256" key="1">
    <source>
        <dbReference type="ARBA" id="ARBA00022679"/>
    </source>
</evidence>
<keyword evidence="1" id="KW-0808">Transferase</keyword>
<proteinExistence type="predicted"/>
<dbReference type="AlphaFoldDB" id="A0A1B1N8Y9"/>
<dbReference type="EMBL" id="CP014989">
    <property type="protein sequence ID" value="ANS77845.1"/>
    <property type="molecule type" value="Genomic_DNA"/>
</dbReference>
<dbReference type="GO" id="GO:0016747">
    <property type="term" value="F:acyltransferase activity, transferring groups other than amino-acyl groups"/>
    <property type="evidence" value="ECO:0007669"/>
    <property type="project" value="InterPro"/>
</dbReference>
<dbReference type="InterPro" id="IPR050832">
    <property type="entry name" value="Bact_Acetyltransf"/>
</dbReference>
<protein>
    <recommendedName>
        <fullName evidence="3">N-acetyltransferase domain-containing protein</fullName>
    </recommendedName>
</protein>
<accession>A0A1B1N8Y9</accession>
<evidence type="ECO:0000259" key="3">
    <source>
        <dbReference type="PROSITE" id="PS51186"/>
    </source>
</evidence>
<dbReference type="PATRIC" id="fig|1758689.4.peg.453"/>
<dbReference type="PROSITE" id="PS51186">
    <property type="entry name" value="GNAT"/>
    <property type="match status" value="1"/>
</dbReference>
<dbReference type="OrthoDB" id="3216107at2"/>
<dbReference type="PANTHER" id="PTHR43877:SF2">
    <property type="entry name" value="AMINOALKYLPHOSPHONATE N-ACETYLTRANSFERASE-RELATED"/>
    <property type="match status" value="1"/>
</dbReference>
<evidence type="ECO:0000256" key="2">
    <source>
        <dbReference type="ARBA" id="ARBA00023315"/>
    </source>
</evidence>
<dbReference type="Proteomes" id="UP000092482">
    <property type="component" value="Chromosome"/>
</dbReference>
<keyword evidence="2" id="KW-0012">Acyltransferase</keyword>
<dbReference type="STRING" id="1758689.SGUI_0449"/>
<reference evidence="4 5" key="1">
    <citation type="submission" date="2016-03" db="EMBL/GenBank/DDBJ databases">
        <title>Shallow-sea hydrothermal system.</title>
        <authorList>
            <person name="Tang K."/>
        </authorList>
    </citation>
    <scope>NUCLEOTIDE SEQUENCE [LARGE SCALE GENOMIC DNA]</scope>
    <source>
        <strain evidence="4 5">JLT9</strain>
    </source>
</reference>
<evidence type="ECO:0000313" key="5">
    <source>
        <dbReference type="Proteomes" id="UP000092482"/>
    </source>
</evidence>
<dbReference type="PANTHER" id="PTHR43877">
    <property type="entry name" value="AMINOALKYLPHOSPHONATE N-ACETYLTRANSFERASE-RELATED-RELATED"/>
    <property type="match status" value="1"/>
</dbReference>
<dbReference type="RefSeq" id="WP_066635716.1">
    <property type="nucleotide sequence ID" value="NZ_CP014989.1"/>
</dbReference>
<evidence type="ECO:0000313" key="4">
    <source>
        <dbReference type="EMBL" id="ANS77845.1"/>
    </source>
</evidence>
<name>A0A1B1N8Y9_9MICO</name>
<gene>
    <name evidence="4" type="ORF">SGUI_0449</name>
</gene>
<dbReference type="SUPFAM" id="SSF55729">
    <property type="entry name" value="Acyl-CoA N-acyltransferases (Nat)"/>
    <property type="match status" value="1"/>
</dbReference>
<dbReference type="Gene3D" id="3.40.630.30">
    <property type="match status" value="1"/>
</dbReference>
<dbReference type="InterPro" id="IPR016181">
    <property type="entry name" value="Acyl_CoA_acyltransferase"/>
</dbReference>
<sequence>MDGDPRAAQIRPREAGDVPALAAVLIAQQPATGYPLRNPLPFPPEQFVARERDVAAWVALLDDAPVGHVAVTRLVDDAVGRAFGAASGMPLERLGCVSTLFVAPGAGGRGVGGRLLDAAEGWCRTEGLVPVLDVFPSHAGARDLYLRRGWVEIGTTRLDWVPEDGPDIALMMLPDPR</sequence>
<organism evidence="4 5">
    <name type="scientific">Serinicoccus hydrothermalis</name>
    <dbReference type="NCBI Taxonomy" id="1758689"/>
    <lineage>
        <taxon>Bacteria</taxon>
        <taxon>Bacillati</taxon>
        <taxon>Actinomycetota</taxon>
        <taxon>Actinomycetes</taxon>
        <taxon>Micrococcales</taxon>
        <taxon>Ornithinimicrobiaceae</taxon>
        <taxon>Serinicoccus</taxon>
    </lineage>
</organism>
<feature type="domain" description="N-acetyltransferase" evidence="3">
    <location>
        <begin position="8"/>
        <end position="177"/>
    </location>
</feature>
<keyword evidence="5" id="KW-1185">Reference proteome</keyword>
<dbReference type="KEGG" id="serj:SGUI_0449"/>
<dbReference type="Pfam" id="PF00583">
    <property type="entry name" value="Acetyltransf_1"/>
    <property type="match status" value="1"/>
</dbReference>